<dbReference type="Gene3D" id="3.30.160.60">
    <property type="entry name" value="Classic Zinc Finger"/>
    <property type="match status" value="3"/>
</dbReference>
<evidence type="ECO:0000256" key="14">
    <source>
        <dbReference type="ARBA" id="ARBA00042137"/>
    </source>
</evidence>
<keyword evidence="7" id="KW-0221">Differentiation</keyword>
<keyword evidence="9" id="KW-0805">Transcription regulation</keyword>
<keyword evidence="2" id="KW-0217">Developmental protein</keyword>
<evidence type="ECO:0000256" key="8">
    <source>
        <dbReference type="ARBA" id="ARBA00022833"/>
    </source>
</evidence>
<keyword evidence="3" id="KW-0678">Repressor</keyword>
<evidence type="ECO:0000313" key="20">
    <source>
        <dbReference type="Proteomes" id="UP001591681"/>
    </source>
</evidence>
<dbReference type="GO" id="GO:0005634">
    <property type="term" value="C:nucleus"/>
    <property type="evidence" value="ECO:0007669"/>
    <property type="project" value="UniProtKB-SubCell"/>
</dbReference>
<evidence type="ECO:0000256" key="7">
    <source>
        <dbReference type="ARBA" id="ARBA00022782"/>
    </source>
</evidence>
<dbReference type="EMBL" id="JBHFQA010000014">
    <property type="protein sequence ID" value="KAL2087720.1"/>
    <property type="molecule type" value="Genomic_DNA"/>
</dbReference>
<evidence type="ECO:0000256" key="6">
    <source>
        <dbReference type="ARBA" id="ARBA00022771"/>
    </source>
</evidence>
<dbReference type="GO" id="GO:0003677">
    <property type="term" value="F:DNA binding"/>
    <property type="evidence" value="ECO:0007669"/>
    <property type="project" value="UniProtKB-KW"/>
</dbReference>
<evidence type="ECO:0000256" key="5">
    <source>
        <dbReference type="ARBA" id="ARBA00022737"/>
    </source>
</evidence>
<dbReference type="Pfam" id="PF02257">
    <property type="entry name" value="RFX_DNA_binding"/>
    <property type="match status" value="1"/>
</dbReference>
<reference evidence="19 20" key="1">
    <citation type="submission" date="2024-09" db="EMBL/GenBank/DDBJ databases">
        <title>A chromosome-level genome assembly of Gray's grenadier anchovy, Coilia grayii.</title>
        <authorList>
            <person name="Fu Z."/>
        </authorList>
    </citation>
    <scope>NUCLEOTIDE SEQUENCE [LARGE SCALE GENOMIC DNA]</scope>
    <source>
        <strain evidence="19">G4</strain>
        <tissue evidence="19">Muscle</tissue>
    </source>
</reference>
<evidence type="ECO:0000256" key="15">
    <source>
        <dbReference type="PROSITE-ProRule" id="PRU00042"/>
    </source>
</evidence>
<dbReference type="PROSITE" id="PS51526">
    <property type="entry name" value="RFX_DBD"/>
    <property type="match status" value="1"/>
</dbReference>
<dbReference type="InterPro" id="IPR036236">
    <property type="entry name" value="Znf_C2H2_sf"/>
</dbReference>
<gene>
    <name evidence="19" type="ORF">ACEWY4_016548</name>
</gene>
<name>A0ABD1JN22_9TELE</name>
<dbReference type="InterPro" id="IPR036388">
    <property type="entry name" value="WH-like_DNA-bd_sf"/>
</dbReference>
<feature type="domain" description="C2H2-type" evidence="17">
    <location>
        <begin position="672"/>
        <end position="701"/>
    </location>
</feature>
<comment type="caution">
    <text evidence="19">The sequence shown here is derived from an EMBL/GenBank/DDBJ whole genome shotgun (WGS) entry which is preliminary data.</text>
</comment>
<dbReference type="InterPro" id="IPR057321">
    <property type="entry name" value="RFX1-4/6/8-like_BCD"/>
</dbReference>
<dbReference type="SUPFAM" id="SSF46785">
    <property type="entry name" value="Winged helix' DNA-binding domain"/>
    <property type="match status" value="1"/>
</dbReference>
<keyword evidence="11" id="KW-0804">Transcription</keyword>
<evidence type="ECO:0000256" key="9">
    <source>
        <dbReference type="ARBA" id="ARBA00023015"/>
    </source>
</evidence>
<evidence type="ECO:0000256" key="2">
    <source>
        <dbReference type="ARBA" id="ARBA00022473"/>
    </source>
</evidence>
<dbReference type="PROSITE" id="PS00028">
    <property type="entry name" value="ZINC_FINGER_C2H2_1"/>
    <property type="match status" value="2"/>
</dbReference>
<keyword evidence="5" id="KW-0677">Repeat</keyword>
<sequence length="1726" mass="186067">MNGKACNLMVSPSNVPHALGALSGQHVPPSRVQSRPSCSSTLRLPTAAGPAGGVQPQTLGGSVLFPSLSLRRQVLTHGKGQDILGLPQSSWKQASSLSLPPATSNFTSKLGARVNCLESGGKGYTPHGNNNKRPTNINLQVTNNSMVVQSLGLPAYQSDSCPGPSVLSHSVGLLVPFTDTRSLLSRESLASTTLSIPDTQSIRSGRQDWQYGYRVLPPLGSQACSNPIGEEGPETLALPPGTAMSGATSISNPASLPAYLFAGGDAGSPHLPGRCKKRALSVSPLSDSIGIDLNSIIRTSPTSLVAYINGSRNSPASPQQQQQAQAEVCGHFLGVRGSCIPPSPRISTSLALAVTTDTHPNSECARMERLEQTCSLEGQLANMVVGQQQLPIESVSTQREVDGQGGTFLHQSLQLQLELAAVISAPTPPRHPPPPYHSHKHLPVLGHSQKLEPPLVLPGEDSVSPGSLPKAQCSILEDEDGELEDSSGGYCCRWIDCSALYSQREELVKHIEKLHVDQCKGEDFTCYWLGCPRRQKPFNARYKLLIHMRVHSGEKPNKCTASIWGRVELRVEELCLEGRGGVWCLENGCAASLETAWHSFAVLASACRGCGRLPGLSAPGGLMAQSRVLDLCLWLFSHACLSSGQWDRGWEGEEVLVFQALLNNVSSEKKPYACQVQGCLKRYTDPSSLRKHVKSHSTKDQQARKKLRQSTDLGQDGLSECLTIQPLQACLSPMDMIDSRLCQSPDPPKDLYLGVFSSNQSSSKAPAQLPRPAQSSPRLPVLSPMSDACRFVAPSPHELTASHLLSAPHPPCGPGALQRTCRTQSHLAPPDTHLQGFSGHVHMACAPTYDDSPQTAGPTLACSTMQAPAFEGVLSAPTASQSDLDLVHRALSGITEDGGGGWKKEEEEEEEVELHLITTTPVVLRPAWCSSQRRVLCHEPPPPHVPHTGKIERTGAMQTPEAGADSTTVPLQTSVQPAVSAQQGVSQTVPQVQHVYPAQVQYVEENNGVYTNGTIRTYTYSEPQLYSQNSGGNYFDTQGGSSQVTTVVSSHGMANNGAGGGGGGGTGAGGMGMGLAGGQIISSSGAYLIGGGGNSMDSAAPHPTTQTPRASPATIEMAIETLQKSEGLSSQRSSLLNSHLQWLLDNYETAEGVSLPRSTLYNHYLRHCQEQKLDPVNAASFGKLIRSIFMGLRTRRLGTRGNSKYHYYGIRVKPDSPLNRLQEDMQYKPVQKVDGMSGENYSGAGGQHAASAAEQTVIAQSQHHQQFLDASRALPEFAELELGESGVDHITADDVKALQTLYREHCEAILDVVVNLQFSLIEKLWQTFWRYSHSSTVEGATITENSGLSEIESRLPRAKLLLLCRNEGVLKWMSACDHLMYQVLVEILIPDVLRPIPSALTQAIRNFAKSLEGWLTTAMNAVPQRMLQTKVSAVSAFAQTLRRYTSLNHLAQAARAVLQNTSQINQMLSDLNRVDFANVQEQASWVCQCEEGVVQRLEQDFKATLQQQSSLEQWAAWLDNVVSQVLKPYEDRASFPKAARQFLLKWSFYSSMVIRDLTLRSAASFGSFHLIRLLYDEYMFYLVEHRVAQATGETPIGVMGECDQLNALSPNMDKDEVSEMDSDLDEELEESGEPLAKREKAEVEAEAEAVGCEPEIIQVLQVGTMEDGSSAVVGMLSALPSAGGTATIIPAEHVATAVASEHHILPPGATSTIRHCNSAGSSFAPV</sequence>
<dbReference type="Pfam" id="PF25340">
    <property type="entry name" value="BCD_RFX"/>
    <property type="match status" value="1"/>
</dbReference>
<dbReference type="Proteomes" id="UP001591681">
    <property type="component" value="Unassembled WGS sequence"/>
</dbReference>
<dbReference type="PANTHER" id="PTHR12619:SF20">
    <property type="entry name" value="TRANSCRIPTION FACTOR RFX3"/>
    <property type="match status" value="1"/>
</dbReference>
<evidence type="ECO:0000256" key="4">
    <source>
        <dbReference type="ARBA" id="ARBA00022723"/>
    </source>
</evidence>
<feature type="region of interest" description="Disordered" evidence="16">
    <location>
        <begin position="690"/>
        <end position="711"/>
    </location>
</feature>
<keyword evidence="6 15" id="KW-0863">Zinc-finger</keyword>
<dbReference type="InterPro" id="IPR039779">
    <property type="entry name" value="RFX-like"/>
</dbReference>
<feature type="domain" description="C2H2-type" evidence="17">
    <location>
        <begin position="529"/>
        <end position="556"/>
    </location>
</feature>
<proteinExistence type="predicted"/>
<dbReference type="Pfam" id="PF04589">
    <property type="entry name" value="RFX1_trans_act"/>
    <property type="match status" value="1"/>
</dbReference>
<evidence type="ECO:0000259" key="18">
    <source>
        <dbReference type="PROSITE" id="PS51526"/>
    </source>
</evidence>
<dbReference type="FunFam" id="1.10.10.10:FF:000017">
    <property type="entry name" value="transcription factor RFX3 isoform X1"/>
    <property type="match status" value="1"/>
</dbReference>
<evidence type="ECO:0000313" key="19">
    <source>
        <dbReference type="EMBL" id="KAL2087720.1"/>
    </source>
</evidence>
<feature type="compositionally biased region" description="Acidic residues" evidence="16">
    <location>
        <begin position="1618"/>
        <end position="1632"/>
    </location>
</feature>
<dbReference type="InterPro" id="IPR003150">
    <property type="entry name" value="DNA-bd_RFX"/>
</dbReference>
<dbReference type="PANTHER" id="PTHR12619">
    <property type="entry name" value="RFX TRANSCRIPTION FACTOR FAMILY"/>
    <property type="match status" value="1"/>
</dbReference>
<dbReference type="SMART" id="SM00355">
    <property type="entry name" value="ZnF_C2H2"/>
    <property type="match status" value="3"/>
</dbReference>
<dbReference type="PROSITE" id="PS50157">
    <property type="entry name" value="ZINC_FINGER_C2H2_2"/>
    <property type="match status" value="3"/>
</dbReference>
<evidence type="ECO:0000256" key="16">
    <source>
        <dbReference type="SAM" id="MobiDB-lite"/>
    </source>
</evidence>
<evidence type="ECO:0000256" key="1">
    <source>
        <dbReference type="ARBA" id="ARBA00004123"/>
    </source>
</evidence>
<dbReference type="InterPro" id="IPR007668">
    <property type="entry name" value="RFX1_trans_act"/>
</dbReference>
<dbReference type="FunFam" id="3.30.160.60:FF:000031">
    <property type="entry name" value="GLI family zinc finger 3"/>
    <property type="match status" value="1"/>
</dbReference>
<dbReference type="Gene3D" id="1.10.10.10">
    <property type="entry name" value="Winged helix-like DNA-binding domain superfamily/Winged helix DNA-binding domain"/>
    <property type="match status" value="1"/>
</dbReference>
<evidence type="ECO:0000259" key="17">
    <source>
        <dbReference type="PROSITE" id="PS50157"/>
    </source>
</evidence>
<evidence type="ECO:0000256" key="3">
    <source>
        <dbReference type="ARBA" id="ARBA00022491"/>
    </source>
</evidence>
<dbReference type="GO" id="GO:0030154">
    <property type="term" value="P:cell differentiation"/>
    <property type="evidence" value="ECO:0007669"/>
    <property type="project" value="UniProtKB-KW"/>
</dbReference>
<keyword evidence="10" id="KW-0238">DNA-binding</keyword>
<dbReference type="Pfam" id="PF23561">
    <property type="entry name" value="zf-C2H2_15"/>
    <property type="match status" value="1"/>
</dbReference>
<evidence type="ECO:0000256" key="13">
    <source>
        <dbReference type="ARBA" id="ARBA00040859"/>
    </source>
</evidence>
<keyword evidence="20" id="KW-1185">Reference proteome</keyword>
<evidence type="ECO:0000256" key="11">
    <source>
        <dbReference type="ARBA" id="ARBA00023163"/>
    </source>
</evidence>
<protein>
    <recommendedName>
        <fullName evidence="13">Transcription factor RFX3</fullName>
    </recommendedName>
    <alternativeName>
        <fullName evidence="14">Regulatory factor X 3</fullName>
    </alternativeName>
</protein>
<dbReference type="SUPFAM" id="SSF57667">
    <property type="entry name" value="beta-beta-alpha zinc fingers"/>
    <property type="match status" value="3"/>
</dbReference>
<dbReference type="InterPro" id="IPR056436">
    <property type="entry name" value="Znf-C2H2_ZIC1-5/GLI1-3-like"/>
</dbReference>
<dbReference type="InterPro" id="IPR036390">
    <property type="entry name" value="WH_DNA-bd_sf"/>
</dbReference>
<keyword evidence="8" id="KW-0862">Zinc</keyword>
<feature type="domain" description="C2H2-type" evidence="17">
    <location>
        <begin position="490"/>
        <end position="520"/>
    </location>
</feature>
<dbReference type="GO" id="GO:0008270">
    <property type="term" value="F:zinc ion binding"/>
    <property type="evidence" value="ECO:0007669"/>
    <property type="project" value="UniProtKB-KW"/>
</dbReference>
<evidence type="ECO:0000256" key="12">
    <source>
        <dbReference type="ARBA" id="ARBA00023242"/>
    </source>
</evidence>
<feature type="domain" description="RFX-type winged-helix" evidence="18">
    <location>
        <begin position="1139"/>
        <end position="1214"/>
    </location>
</feature>
<dbReference type="InterPro" id="IPR013087">
    <property type="entry name" value="Znf_C2H2_type"/>
</dbReference>
<accession>A0ABD1JN22</accession>
<keyword evidence="4" id="KW-0479">Metal-binding</keyword>
<organism evidence="19 20">
    <name type="scientific">Coilia grayii</name>
    <name type="common">Gray's grenadier anchovy</name>
    <dbReference type="NCBI Taxonomy" id="363190"/>
    <lineage>
        <taxon>Eukaryota</taxon>
        <taxon>Metazoa</taxon>
        <taxon>Chordata</taxon>
        <taxon>Craniata</taxon>
        <taxon>Vertebrata</taxon>
        <taxon>Euteleostomi</taxon>
        <taxon>Actinopterygii</taxon>
        <taxon>Neopterygii</taxon>
        <taxon>Teleostei</taxon>
        <taxon>Clupei</taxon>
        <taxon>Clupeiformes</taxon>
        <taxon>Clupeoidei</taxon>
        <taxon>Engraulidae</taxon>
        <taxon>Coilinae</taxon>
        <taxon>Coilia</taxon>
    </lineage>
</organism>
<evidence type="ECO:0000256" key="10">
    <source>
        <dbReference type="ARBA" id="ARBA00023125"/>
    </source>
</evidence>
<comment type="subcellular location">
    <subcellularLocation>
        <location evidence="1">Nucleus</location>
    </subcellularLocation>
</comment>
<keyword evidence="12" id="KW-0539">Nucleus</keyword>
<feature type="region of interest" description="Disordered" evidence="16">
    <location>
        <begin position="1614"/>
        <end position="1636"/>
    </location>
</feature>